<dbReference type="Proteomes" id="UP001501600">
    <property type="component" value="Unassembled WGS sequence"/>
</dbReference>
<evidence type="ECO:0000313" key="2">
    <source>
        <dbReference type="EMBL" id="GAA5192491.1"/>
    </source>
</evidence>
<proteinExistence type="predicted"/>
<keyword evidence="1" id="KW-0732">Signal</keyword>
<evidence type="ECO:0000313" key="3">
    <source>
        <dbReference type="Proteomes" id="UP001501600"/>
    </source>
</evidence>
<name>A0ABP9S8N6_9GAMM</name>
<gene>
    <name evidence="2" type="ORF">GCM10025772_21820</name>
</gene>
<sequence>MVRSTLFSCLLLSLATFTAQAGDKTLYLHYSAEGPGGCTLTINRIDDGGTDEGSGCSEDNKSLCESDPKANACVCGKKDNKVKWKVSKESVIPDGVNFTVTFTAPKDARGQAFSPFKNENQCGATIIFGKEGQNCALGDFALFDSLAFEYEVIAANGIEPGQPDAIHCVADPRIVIEH</sequence>
<dbReference type="RefSeq" id="WP_345317100.1">
    <property type="nucleotide sequence ID" value="NZ_BAABLF010000014.1"/>
</dbReference>
<accession>A0ABP9S8N6</accession>
<comment type="caution">
    <text evidence="2">The sequence shown here is derived from an EMBL/GenBank/DDBJ whole genome shotgun (WGS) entry which is preliminary data.</text>
</comment>
<reference evidence="3" key="1">
    <citation type="journal article" date="2019" name="Int. J. Syst. Evol. Microbiol.">
        <title>The Global Catalogue of Microorganisms (GCM) 10K type strain sequencing project: providing services to taxonomists for standard genome sequencing and annotation.</title>
        <authorList>
            <consortium name="The Broad Institute Genomics Platform"/>
            <consortium name="The Broad Institute Genome Sequencing Center for Infectious Disease"/>
            <person name="Wu L."/>
            <person name="Ma J."/>
        </authorList>
    </citation>
    <scope>NUCLEOTIDE SEQUENCE [LARGE SCALE GENOMIC DNA]</scope>
    <source>
        <strain evidence="3">JCM 18720</strain>
    </source>
</reference>
<feature type="signal peptide" evidence="1">
    <location>
        <begin position="1"/>
        <end position="21"/>
    </location>
</feature>
<protein>
    <submittedName>
        <fullName evidence="2">Uncharacterized protein</fullName>
    </submittedName>
</protein>
<evidence type="ECO:0000256" key="1">
    <source>
        <dbReference type="SAM" id="SignalP"/>
    </source>
</evidence>
<feature type="chain" id="PRO_5045749318" evidence="1">
    <location>
        <begin position="22"/>
        <end position="178"/>
    </location>
</feature>
<organism evidence="2 3">
    <name type="scientific">Ferrimonas gelatinilytica</name>
    <dbReference type="NCBI Taxonomy" id="1255257"/>
    <lineage>
        <taxon>Bacteria</taxon>
        <taxon>Pseudomonadati</taxon>
        <taxon>Pseudomonadota</taxon>
        <taxon>Gammaproteobacteria</taxon>
        <taxon>Alteromonadales</taxon>
        <taxon>Ferrimonadaceae</taxon>
        <taxon>Ferrimonas</taxon>
    </lineage>
</organism>
<dbReference type="EMBL" id="BAABLF010000014">
    <property type="protein sequence ID" value="GAA5192491.1"/>
    <property type="molecule type" value="Genomic_DNA"/>
</dbReference>
<keyword evidence="3" id="KW-1185">Reference proteome</keyword>